<dbReference type="Gene3D" id="2.70.98.70">
    <property type="match status" value="1"/>
</dbReference>
<keyword evidence="1" id="KW-0732">Signal</keyword>
<evidence type="ECO:0000313" key="3">
    <source>
        <dbReference type="Proteomes" id="UP000604046"/>
    </source>
</evidence>
<dbReference type="InterPro" id="IPR008929">
    <property type="entry name" value="Chondroitin_lyas"/>
</dbReference>
<dbReference type="Gene3D" id="1.50.10.100">
    <property type="entry name" value="Chondroitin AC/alginate lyase"/>
    <property type="match status" value="1"/>
</dbReference>
<gene>
    <name evidence="2" type="ORF">SNAT2548_LOCUS11705</name>
</gene>
<evidence type="ECO:0000313" key="2">
    <source>
        <dbReference type="EMBL" id="CAE7246387.1"/>
    </source>
</evidence>
<name>A0A812LMY8_9DINO</name>
<evidence type="ECO:0000256" key="1">
    <source>
        <dbReference type="SAM" id="SignalP"/>
    </source>
</evidence>
<accession>A0A812LMY8</accession>
<dbReference type="EMBL" id="CAJNDS010001079">
    <property type="protein sequence ID" value="CAE7246387.1"/>
    <property type="molecule type" value="Genomic_DNA"/>
</dbReference>
<organism evidence="2 3">
    <name type="scientific">Symbiodinium natans</name>
    <dbReference type="NCBI Taxonomy" id="878477"/>
    <lineage>
        <taxon>Eukaryota</taxon>
        <taxon>Sar</taxon>
        <taxon>Alveolata</taxon>
        <taxon>Dinophyceae</taxon>
        <taxon>Suessiales</taxon>
        <taxon>Symbiodiniaceae</taxon>
        <taxon>Symbiodinium</taxon>
    </lineage>
</organism>
<reference evidence="2" key="1">
    <citation type="submission" date="2021-02" db="EMBL/GenBank/DDBJ databases">
        <authorList>
            <person name="Dougan E. K."/>
            <person name="Rhodes N."/>
            <person name="Thang M."/>
            <person name="Chan C."/>
        </authorList>
    </citation>
    <scope>NUCLEOTIDE SEQUENCE</scope>
</reference>
<protein>
    <submittedName>
        <fullName evidence="2">Uncharacterized protein</fullName>
    </submittedName>
</protein>
<feature type="chain" id="PRO_5032718710" evidence="1">
    <location>
        <begin position="22"/>
        <end position="1257"/>
    </location>
</feature>
<sequence length="1257" mass="135705">MAHGDFLLLLSLSLLSRGSAATSWQTISPLLLDAEFSSDLPIIPEAGTAAQLYQDVVIGNGYPFGSYKVGMGDGRLDVSNASSSASASALCNESILSPILAGPMLTCTASSCSGPGLGEGSQVCRAQFHSTASSIQLGGRAGTFWAPALATPAWAQYIFPAVPPGANNITMRFTLDSRYRPELYGGNSCRNATADYNCTLCTRGSWDHSAEAGVFVLWAAAGRSEYHITGPHGGLGEAFDAGEMTQIFQPPTELDLQAGEHPVVAFMTFSQYPAYGEAARDSNGRCSVGWSDQGEHSFKDKPFMVVDVELIYRQALALPTVPSESHPRLFGNDTFWMSQRVRPFFDASCEPLAKDGVGWFEDPGVADIKSHFEISARGFRSCHEASKDGGDIASYGPARKYLEFDGSAMPSYTDGLKVLHLLRRQWACAEAHSDSFASCEYNDTETDRLAQAVVQVDQIRFNSTTWTCGVSCGAASGEVIFDLTTSEPVNYFSTWYDVLTSQPGLLDSALESQVSRALKEQMGLFRSAFLTGHWSLWNGNNWTPHLCIAAMVWAISFWHEEPEMAREVVGMINDILWLHRSMYTADGVYVEGVAMYSFMSVTGLIGISALQKASFGFAPEAVDEDALTRLVNYHLASMSTDAYTVAFGDSHRKRGWGDFSTLQAAVAPNIVRDALQMDTLTPCGAREYCSARYGSGGLYEDPWRISQELLTLNLTDLVLQCSVAPSQPLGGQTVRVFPEGGYASIRTPLLAPHDAFPCFGAGNAEVCVQQSPSLADNIPYSFLALQARPNAHPHSEVDFATFIWSAWGSRLISEYGYGTIATAVGPWDARRYEYIDNNPAGHNTVVIREAFKDAEERINFSQLHLAQGSLRFASSEVDPGEGKCLELDGSAVYGALREDGWLDTMRRYVCPVSDGTFVLVDLLAVKRNRSALHIYGAQYGGPNFDETEPSTQLHIDEYFHTETSAPLATDADGNRLAEELEFDRDSDPASFKWCSHVDPVVLNPGSVALYAKCGLGGFRPADGSGLISGLSLSGGHFIYDGLVTTVDTWKRPNWLKKRRIRFVGNSSVAAGGDVRLFVLSPFSATRNETPVVGLESCTGELGCPAYATNMECSCVATCFHSTVRWAVVLVGRLHAFASVGNCTDGVPGHSLASEQVRPGTPSPLPNRLLPAVPVGAVLSLLSPVVFGLGTLNPKLYSLAVGAATSSARAVEAVRSDSCRVAVDRKNAASTGEITAQTSYPLKHSVLKPAMSKDNDNE</sequence>
<dbReference type="AlphaFoldDB" id="A0A812LMY8"/>
<feature type="signal peptide" evidence="1">
    <location>
        <begin position="1"/>
        <end position="21"/>
    </location>
</feature>
<comment type="caution">
    <text evidence="2">The sequence shown here is derived from an EMBL/GenBank/DDBJ whole genome shotgun (WGS) entry which is preliminary data.</text>
</comment>
<dbReference type="OrthoDB" id="19037at2759"/>
<dbReference type="Proteomes" id="UP000604046">
    <property type="component" value="Unassembled WGS sequence"/>
</dbReference>
<proteinExistence type="predicted"/>
<keyword evidence="3" id="KW-1185">Reference proteome</keyword>